<evidence type="ECO:0000313" key="14">
    <source>
        <dbReference type="EMBL" id="MCR0985056.1"/>
    </source>
</evidence>
<accession>A0ABT1XAB3</accession>
<evidence type="ECO:0000259" key="13">
    <source>
        <dbReference type="PROSITE" id="PS50113"/>
    </source>
</evidence>
<feature type="domain" description="PAS" evidence="12">
    <location>
        <begin position="132"/>
        <end position="205"/>
    </location>
</feature>
<dbReference type="InterPro" id="IPR003594">
    <property type="entry name" value="HATPase_dom"/>
</dbReference>
<evidence type="ECO:0000256" key="1">
    <source>
        <dbReference type="ARBA" id="ARBA00000085"/>
    </source>
</evidence>
<dbReference type="Pfam" id="PF02518">
    <property type="entry name" value="HATPase_c"/>
    <property type="match status" value="1"/>
</dbReference>
<evidence type="ECO:0000256" key="3">
    <source>
        <dbReference type="ARBA" id="ARBA00022553"/>
    </source>
</evidence>
<dbReference type="SMART" id="SM00091">
    <property type="entry name" value="PAS"/>
    <property type="match status" value="1"/>
</dbReference>
<dbReference type="SUPFAM" id="SSF55785">
    <property type="entry name" value="PYP-like sensor domain (PAS domain)"/>
    <property type="match status" value="1"/>
</dbReference>
<keyword evidence="7 14" id="KW-0067">ATP-binding</keyword>
<keyword evidence="8" id="KW-0902">Two-component regulatory system</keyword>
<dbReference type="InterPro" id="IPR000700">
    <property type="entry name" value="PAS-assoc_C"/>
</dbReference>
<dbReference type="PANTHER" id="PTHR43065">
    <property type="entry name" value="SENSOR HISTIDINE KINASE"/>
    <property type="match status" value="1"/>
</dbReference>
<dbReference type="InterPro" id="IPR001789">
    <property type="entry name" value="Sig_transdc_resp-reg_receiver"/>
</dbReference>
<feature type="domain" description="Response regulatory" evidence="11">
    <location>
        <begin position="5"/>
        <end position="120"/>
    </location>
</feature>
<dbReference type="InterPro" id="IPR000014">
    <property type="entry name" value="PAS"/>
</dbReference>
<evidence type="ECO:0000256" key="4">
    <source>
        <dbReference type="ARBA" id="ARBA00022679"/>
    </source>
</evidence>
<dbReference type="NCBIfam" id="TIGR00229">
    <property type="entry name" value="sensory_box"/>
    <property type="match status" value="1"/>
</dbReference>
<proteinExistence type="predicted"/>
<dbReference type="RefSeq" id="WP_257718708.1">
    <property type="nucleotide sequence ID" value="NZ_JANJOU010000028.1"/>
</dbReference>
<dbReference type="InterPro" id="IPR035965">
    <property type="entry name" value="PAS-like_dom_sf"/>
</dbReference>
<sequence>MKSARILIVENDRIVARDLAQQLARLGHVVAGTTSHGEEAADRVLDTGAELVLMDIHLDDGMDGVTAAQEIRDRCGVPVIFLTAYADETTVRRASRTEPFGYLLKPFEALQLMTVIELALFKHAAERELRISERRYATTLSSIADGVISTDGKAKIIFINPVAEALTGWSREEAMGRNITEVFQVENGITREGVEDPVVRALRSGLAESLPPHSVLRSRNGGEVPVDDSGAPVLGDDGAVLGAVLVFSDVTRRRQAEEALRRGQAELAHAARLTTLGELTVSIAHEVNQPLMAAVTNAEACIRWLNAPSPDVERAQEAARRVMRNGHRAAEVIRSIRALARNSKPEMVPFDLRPAVEDVLRLMQGELQGAGIALRTGFPPAPVVVTGDRVQLQQVVMNLVLNAREAIGAGETDGVIRVVLSERGGEVALAVEDSGPGIAAEIRDRIFEPLFTTKEGGLGLGLSICRSITDAHGGRIGVRPNGPTGSAFEIVLPGAVDGHHDHQG</sequence>
<dbReference type="EC" id="2.7.13.3" evidence="2"/>
<dbReference type="Pfam" id="PF00989">
    <property type="entry name" value="PAS"/>
    <property type="match status" value="1"/>
</dbReference>
<dbReference type="Gene3D" id="3.30.565.10">
    <property type="entry name" value="Histidine kinase-like ATPase, C-terminal domain"/>
    <property type="match status" value="1"/>
</dbReference>
<dbReference type="InterPro" id="IPR036097">
    <property type="entry name" value="HisK_dim/P_sf"/>
</dbReference>
<evidence type="ECO:0000256" key="6">
    <source>
        <dbReference type="ARBA" id="ARBA00022777"/>
    </source>
</evidence>
<dbReference type="SUPFAM" id="SSF52172">
    <property type="entry name" value="CheY-like"/>
    <property type="match status" value="1"/>
</dbReference>
<dbReference type="PROSITE" id="PS50109">
    <property type="entry name" value="HIS_KIN"/>
    <property type="match status" value="1"/>
</dbReference>
<dbReference type="SMART" id="SM00387">
    <property type="entry name" value="HATPase_c"/>
    <property type="match status" value="1"/>
</dbReference>
<dbReference type="SUPFAM" id="SSF55874">
    <property type="entry name" value="ATPase domain of HSP90 chaperone/DNA topoisomerase II/histidine kinase"/>
    <property type="match status" value="1"/>
</dbReference>
<dbReference type="Proteomes" id="UP001524642">
    <property type="component" value="Unassembled WGS sequence"/>
</dbReference>
<dbReference type="InterPro" id="IPR005467">
    <property type="entry name" value="His_kinase_dom"/>
</dbReference>
<dbReference type="EMBL" id="JANJOU010000028">
    <property type="protein sequence ID" value="MCR0985056.1"/>
    <property type="molecule type" value="Genomic_DNA"/>
</dbReference>
<dbReference type="Pfam" id="PF00072">
    <property type="entry name" value="Response_reg"/>
    <property type="match status" value="1"/>
</dbReference>
<dbReference type="CDD" id="cd00082">
    <property type="entry name" value="HisKA"/>
    <property type="match status" value="1"/>
</dbReference>
<dbReference type="InterPro" id="IPR004358">
    <property type="entry name" value="Sig_transdc_His_kin-like_C"/>
</dbReference>
<dbReference type="PROSITE" id="PS50110">
    <property type="entry name" value="RESPONSE_REGULATORY"/>
    <property type="match status" value="1"/>
</dbReference>
<dbReference type="PROSITE" id="PS50112">
    <property type="entry name" value="PAS"/>
    <property type="match status" value="1"/>
</dbReference>
<dbReference type="Gene3D" id="3.30.450.20">
    <property type="entry name" value="PAS domain"/>
    <property type="match status" value="1"/>
</dbReference>
<comment type="catalytic activity">
    <reaction evidence="1">
        <text>ATP + protein L-histidine = ADP + protein N-phospho-L-histidine.</text>
        <dbReference type="EC" id="2.7.13.3"/>
    </reaction>
</comment>
<dbReference type="InterPro" id="IPR013767">
    <property type="entry name" value="PAS_fold"/>
</dbReference>
<dbReference type="Pfam" id="PF00512">
    <property type="entry name" value="HisKA"/>
    <property type="match status" value="1"/>
</dbReference>
<organism evidence="14 15">
    <name type="scientific">Roseomonas populi</name>
    <dbReference type="NCBI Taxonomy" id="3121582"/>
    <lineage>
        <taxon>Bacteria</taxon>
        <taxon>Pseudomonadati</taxon>
        <taxon>Pseudomonadota</taxon>
        <taxon>Alphaproteobacteria</taxon>
        <taxon>Acetobacterales</taxon>
        <taxon>Roseomonadaceae</taxon>
        <taxon>Roseomonas</taxon>
    </lineage>
</organism>
<evidence type="ECO:0000313" key="15">
    <source>
        <dbReference type="Proteomes" id="UP001524642"/>
    </source>
</evidence>
<dbReference type="CDD" id="cd17534">
    <property type="entry name" value="REC_DC-like"/>
    <property type="match status" value="1"/>
</dbReference>
<evidence type="ECO:0000256" key="7">
    <source>
        <dbReference type="ARBA" id="ARBA00022840"/>
    </source>
</evidence>
<name>A0ABT1XAB3_9PROT</name>
<feature type="domain" description="PAC" evidence="13">
    <location>
        <begin position="209"/>
        <end position="262"/>
    </location>
</feature>
<comment type="caution">
    <text evidence="14">The sequence shown here is derived from an EMBL/GenBank/DDBJ whole genome shotgun (WGS) entry which is preliminary data.</text>
</comment>
<dbReference type="GO" id="GO:0005524">
    <property type="term" value="F:ATP binding"/>
    <property type="evidence" value="ECO:0007669"/>
    <property type="project" value="UniProtKB-KW"/>
</dbReference>
<dbReference type="SUPFAM" id="SSF47384">
    <property type="entry name" value="Homodimeric domain of signal transducing histidine kinase"/>
    <property type="match status" value="1"/>
</dbReference>
<dbReference type="InterPro" id="IPR011006">
    <property type="entry name" value="CheY-like_superfamily"/>
</dbReference>
<dbReference type="PANTHER" id="PTHR43065:SF10">
    <property type="entry name" value="PEROXIDE STRESS-ACTIVATED HISTIDINE KINASE MAK3"/>
    <property type="match status" value="1"/>
</dbReference>
<dbReference type="InterPro" id="IPR036890">
    <property type="entry name" value="HATPase_C_sf"/>
</dbReference>
<dbReference type="SMART" id="SM00448">
    <property type="entry name" value="REC"/>
    <property type="match status" value="1"/>
</dbReference>
<keyword evidence="3 9" id="KW-0597">Phosphoprotein</keyword>
<dbReference type="PROSITE" id="PS50113">
    <property type="entry name" value="PAC"/>
    <property type="match status" value="1"/>
</dbReference>
<evidence type="ECO:0000259" key="12">
    <source>
        <dbReference type="PROSITE" id="PS50112"/>
    </source>
</evidence>
<dbReference type="CDD" id="cd00130">
    <property type="entry name" value="PAS"/>
    <property type="match status" value="1"/>
</dbReference>
<evidence type="ECO:0000259" key="11">
    <source>
        <dbReference type="PROSITE" id="PS50110"/>
    </source>
</evidence>
<gene>
    <name evidence="14" type="ORF">NRP21_23665</name>
</gene>
<feature type="domain" description="Histidine kinase" evidence="10">
    <location>
        <begin position="282"/>
        <end position="496"/>
    </location>
</feature>
<dbReference type="PRINTS" id="PR00344">
    <property type="entry name" value="BCTRLSENSOR"/>
</dbReference>
<keyword evidence="5" id="KW-0547">Nucleotide-binding</keyword>
<keyword evidence="6" id="KW-0418">Kinase</keyword>
<evidence type="ECO:0000259" key="10">
    <source>
        <dbReference type="PROSITE" id="PS50109"/>
    </source>
</evidence>
<evidence type="ECO:0000256" key="5">
    <source>
        <dbReference type="ARBA" id="ARBA00022741"/>
    </source>
</evidence>
<dbReference type="InterPro" id="IPR003661">
    <property type="entry name" value="HisK_dim/P_dom"/>
</dbReference>
<protein>
    <recommendedName>
        <fullName evidence="2">histidine kinase</fullName>
        <ecNumber evidence="2">2.7.13.3</ecNumber>
    </recommendedName>
</protein>
<evidence type="ECO:0000256" key="9">
    <source>
        <dbReference type="PROSITE-ProRule" id="PRU00169"/>
    </source>
</evidence>
<feature type="modified residue" description="4-aspartylphosphate" evidence="9">
    <location>
        <position position="55"/>
    </location>
</feature>
<evidence type="ECO:0000256" key="8">
    <source>
        <dbReference type="ARBA" id="ARBA00023012"/>
    </source>
</evidence>
<evidence type="ECO:0000256" key="2">
    <source>
        <dbReference type="ARBA" id="ARBA00012438"/>
    </source>
</evidence>
<keyword evidence="15" id="KW-1185">Reference proteome</keyword>
<dbReference type="Gene3D" id="3.40.50.2300">
    <property type="match status" value="1"/>
</dbReference>
<reference evidence="14 15" key="1">
    <citation type="submission" date="2022-06" db="EMBL/GenBank/DDBJ databases">
        <title>Roseomonas CN29.</title>
        <authorList>
            <person name="Cheng Y."/>
            <person name="He X."/>
        </authorList>
    </citation>
    <scope>NUCLEOTIDE SEQUENCE [LARGE SCALE GENOMIC DNA]</scope>
    <source>
        <strain evidence="14 15">CN29</strain>
    </source>
</reference>
<dbReference type="SMART" id="SM00388">
    <property type="entry name" value="HisKA"/>
    <property type="match status" value="1"/>
</dbReference>
<keyword evidence="4" id="KW-0808">Transferase</keyword>
<dbReference type="Gene3D" id="1.10.287.130">
    <property type="match status" value="1"/>
</dbReference>